<keyword evidence="2" id="KW-1133">Transmembrane helix</keyword>
<reference evidence="4" key="1">
    <citation type="journal article" date="2021" name="Microbiol. Resour. Announc.">
        <title>LGAAP: Leishmaniinae Genome Assembly and Annotation Pipeline.</title>
        <authorList>
            <person name="Almutairi H."/>
            <person name="Urbaniak M.D."/>
            <person name="Bates M.D."/>
            <person name="Jariyapan N."/>
            <person name="Kwakye-Nuako G."/>
            <person name="Thomaz-Soccol V."/>
            <person name="Al-Salem W.S."/>
            <person name="Dillon R.J."/>
            <person name="Bates P.A."/>
            <person name="Gatherer D."/>
        </authorList>
    </citation>
    <scope>NUCLEOTIDE SEQUENCE [LARGE SCALE GENOMIC DNA]</scope>
</reference>
<gene>
    <name evidence="3" type="ORF">LSCM4_05638</name>
</gene>
<dbReference type="PANTHER" id="PTHR24045">
    <property type="match status" value="1"/>
</dbReference>
<dbReference type="KEGG" id="loi:92361508"/>
<dbReference type="AlphaFoldDB" id="A0A836GI07"/>
<keyword evidence="1" id="KW-0808">Transferase</keyword>
<keyword evidence="2" id="KW-0812">Transmembrane</keyword>
<proteinExistence type="predicted"/>
<comment type="caution">
    <text evidence="3">The sequence shown here is derived from an EMBL/GenBank/DDBJ whole genome shotgun (WGS) entry which is preliminary data.</text>
</comment>
<protein>
    <recommendedName>
        <fullName evidence="5">Stealth protein CR3 conserved region 3 domain-containing protein</fullName>
    </recommendedName>
</protein>
<name>A0A836GI07_9TRYP</name>
<dbReference type="Proteomes" id="UP000674143">
    <property type="component" value="Unassembled WGS sequence"/>
</dbReference>
<evidence type="ECO:0000256" key="1">
    <source>
        <dbReference type="ARBA" id="ARBA00022679"/>
    </source>
</evidence>
<dbReference type="RefSeq" id="XP_067064388.1">
    <property type="nucleotide sequence ID" value="XM_067207574.1"/>
</dbReference>
<keyword evidence="2" id="KW-0472">Membrane</keyword>
<dbReference type="EMBL" id="JAFHLR010000016">
    <property type="protein sequence ID" value="KAG5482382.1"/>
    <property type="molecule type" value="Genomic_DNA"/>
</dbReference>
<organism evidence="3 4">
    <name type="scientific">Leishmania orientalis</name>
    <dbReference type="NCBI Taxonomy" id="2249476"/>
    <lineage>
        <taxon>Eukaryota</taxon>
        <taxon>Discoba</taxon>
        <taxon>Euglenozoa</taxon>
        <taxon>Kinetoplastea</taxon>
        <taxon>Metakinetoplastina</taxon>
        <taxon>Trypanosomatida</taxon>
        <taxon>Trypanosomatidae</taxon>
        <taxon>Leishmaniinae</taxon>
        <taxon>Leishmania</taxon>
    </lineage>
</organism>
<evidence type="ECO:0000313" key="4">
    <source>
        <dbReference type="Proteomes" id="UP000674143"/>
    </source>
</evidence>
<accession>A0A836GI07</accession>
<evidence type="ECO:0000256" key="2">
    <source>
        <dbReference type="SAM" id="Phobius"/>
    </source>
</evidence>
<feature type="transmembrane region" description="Helical" evidence="2">
    <location>
        <begin position="39"/>
        <end position="69"/>
    </location>
</feature>
<sequence length="1000" mass="109599">MKRWSRKAYASMHTRCVIHVGRRIGAACGSEKVGGGRAVLLAAICLVVFGLFFFVELVPMTGVLSAVLVPFGAAPSPRNRWGSDTTTTINFAVRSFAFRDMSETDKQREHELHVRRVEERLREAQRRPRADAALVVKGETDPNAFRMTVPSGGAAVQPVDAVVDGVALVRRPGTAPLPRLRTMWRTFTPAELYELYDALDIIYSFVNGSEANHHYRKQLRAGCGAHILGLEKRHFLSGNASAASPSHLKAEGKDLPPLLAELTTQCPIYRSILGKRNGELLKHFGGAENTLRVDDRDRETDELRHSLRSVEQHMPWHRGRVVMVSPGHHPTWVDGAKNFLAGMCGDARVQALRTSGTHLRVTTVHQDAVMPYGMRLTVDSHVIEQHLWRVRNVTPVHVYMNDDYFVNRGVAITDLFNEYGGTIVRTEGGNVAAGWKGDSSVSWVQGVANTELFNIVNLEHLPEDFIPKELLARWRGMLTRGADKNLSDGRRLFSSLKAKVDRAVAAARLRGIGLGGGAAAADEEMEQEARYILAFSEMLEAASTSSYWDAAFSAASAPTVLPAGRHKSLLKHYLTTHAPFVYCTNMFRHWSVRFRDDFAYADFHHRHRLARDLFMPFVYNAFIMARPWEASAKFLPYLLELKEAMEVAAAEASAAVTRSPQAETLPFIDALRERYTHHFARHAPNVSIFLDNTDGCAPATLYRNPAAEVMYMRVTNDIAANRRIMDDIQQRHPLYFNANAGFNTAEAADQLRRFLQSKFPTPVYLEAEVADGHTRAAAGAEDGALRRLFGDLMALPVVGVVSYEEGVCPLVRSLALAFAGHHLGGVRVSVEQHGGATLREARAALRHRVVSAMPAPACRYSERVSVGSAARGEGIADVARRAIGGAGAGVVLPSTCGGGAGLRVRGFVVDARTPGAPVRSAAALRDALAVPAQTLSLEDFRAVAVGPSEGDVVLVVSRADADAKAVHWVNGASESDLLVTYPLPVEAYEDMSAEVRWSVP</sequence>
<dbReference type="GO" id="GO:0005794">
    <property type="term" value="C:Golgi apparatus"/>
    <property type="evidence" value="ECO:0007669"/>
    <property type="project" value="TreeGrafter"/>
</dbReference>
<dbReference type="GeneID" id="92361508"/>
<reference evidence="4" key="2">
    <citation type="journal article" date="2021" name="Sci. Data">
        <title>Chromosome-scale genome sequencing, assembly and annotation of six genomes from subfamily Leishmaniinae.</title>
        <authorList>
            <person name="Almutairi H."/>
            <person name="Urbaniak M.D."/>
            <person name="Bates M.D."/>
            <person name="Jariyapan N."/>
            <person name="Kwakye-Nuako G."/>
            <person name="Thomaz Soccol V."/>
            <person name="Al-Salem W.S."/>
            <person name="Dillon R.J."/>
            <person name="Bates P.A."/>
            <person name="Gatherer D."/>
        </authorList>
    </citation>
    <scope>NUCLEOTIDE SEQUENCE [LARGE SCALE GENOMIC DNA]</scope>
</reference>
<dbReference type="InterPro" id="IPR047141">
    <property type="entry name" value="Stealth"/>
</dbReference>
<dbReference type="GO" id="GO:0016772">
    <property type="term" value="F:transferase activity, transferring phosphorus-containing groups"/>
    <property type="evidence" value="ECO:0007669"/>
    <property type="project" value="InterPro"/>
</dbReference>
<dbReference type="PANTHER" id="PTHR24045:SF0">
    <property type="entry name" value="N-ACETYLGLUCOSAMINE-1-PHOSPHOTRANSFERASE SUBUNITS ALPHA_BETA"/>
    <property type="match status" value="1"/>
</dbReference>
<evidence type="ECO:0000313" key="3">
    <source>
        <dbReference type="EMBL" id="KAG5482382.1"/>
    </source>
</evidence>
<evidence type="ECO:0008006" key="5">
    <source>
        <dbReference type="Google" id="ProtNLM"/>
    </source>
</evidence>
<keyword evidence="4" id="KW-1185">Reference proteome</keyword>